<evidence type="ECO:0000313" key="2">
    <source>
        <dbReference type="Proteomes" id="UP000036923"/>
    </source>
</evidence>
<dbReference type="STRING" id="398512.Bccel_1618"/>
<gene>
    <name evidence="1" type="ORF">Bccel_1618</name>
</gene>
<organism evidence="1 2">
    <name type="scientific">Pseudobacteroides cellulosolvens ATCC 35603 = DSM 2933</name>
    <dbReference type="NCBI Taxonomy" id="398512"/>
    <lineage>
        <taxon>Bacteria</taxon>
        <taxon>Bacillati</taxon>
        <taxon>Bacillota</taxon>
        <taxon>Clostridia</taxon>
        <taxon>Eubacteriales</taxon>
        <taxon>Oscillospiraceae</taxon>
        <taxon>Pseudobacteroides</taxon>
    </lineage>
</organism>
<dbReference type="Proteomes" id="UP000036923">
    <property type="component" value="Unassembled WGS sequence"/>
</dbReference>
<dbReference type="RefSeq" id="WP_036941479.1">
    <property type="nucleotide sequence ID" value="NZ_JQKC01000015.1"/>
</dbReference>
<name>A0A0L6JKH2_9FIRM</name>
<reference evidence="2" key="1">
    <citation type="submission" date="2015-07" db="EMBL/GenBank/DDBJ databases">
        <title>Near-Complete Genome Sequence of the Cellulolytic Bacterium Bacteroides (Pseudobacteroides) cellulosolvens ATCC 35603.</title>
        <authorList>
            <person name="Dassa B."/>
            <person name="Utturkar S.M."/>
            <person name="Klingeman D.M."/>
            <person name="Hurt R.A."/>
            <person name="Keller M."/>
            <person name="Xu J."/>
            <person name="Reddy Y.H.K."/>
            <person name="Borovok I."/>
            <person name="Grinberg I.R."/>
            <person name="Lamed R."/>
            <person name="Zhivin O."/>
            <person name="Bayer E.A."/>
            <person name="Brown S.D."/>
        </authorList>
    </citation>
    <scope>NUCLEOTIDE SEQUENCE [LARGE SCALE GENOMIC DNA]</scope>
    <source>
        <strain evidence="2">DSM 2933</strain>
    </source>
</reference>
<evidence type="ECO:0000313" key="1">
    <source>
        <dbReference type="EMBL" id="KNY26356.1"/>
    </source>
</evidence>
<comment type="caution">
    <text evidence="1">The sequence shown here is derived from an EMBL/GenBank/DDBJ whole genome shotgun (WGS) entry which is preliminary data.</text>
</comment>
<protein>
    <submittedName>
        <fullName evidence="1">Uncharacterized protein</fullName>
    </submittedName>
</protein>
<proteinExistence type="predicted"/>
<keyword evidence="2" id="KW-1185">Reference proteome</keyword>
<sequence>MANKVIDISQKYSHEIDNIKNKLSDLERGRIYEITNVKMDGYLATNVVQLKEMISDLIYKIEYDKDSISDDIGKAFENIDI</sequence>
<dbReference type="EMBL" id="LGTC01000001">
    <property type="protein sequence ID" value="KNY26356.1"/>
    <property type="molecule type" value="Genomic_DNA"/>
</dbReference>
<accession>A0A0L6JKH2</accession>
<dbReference type="OrthoDB" id="1934523at2"/>
<dbReference type="eggNOG" id="ENOG502ZM44">
    <property type="taxonomic scope" value="Bacteria"/>
</dbReference>
<dbReference type="AlphaFoldDB" id="A0A0L6JKH2"/>